<feature type="compositionally biased region" description="Basic and acidic residues" evidence="1">
    <location>
        <begin position="23"/>
        <end position="47"/>
    </location>
</feature>
<protein>
    <submittedName>
        <fullName evidence="2">Uncharacterized protein</fullName>
    </submittedName>
</protein>
<accession>A0ABU1XUG3</accession>
<feature type="region of interest" description="Disordered" evidence="1">
    <location>
        <begin position="1"/>
        <end position="47"/>
    </location>
</feature>
<evidence type="ECO:0000313" key="3">
    <source>
        <dbReference type="Proteomes" id="UP001256588"/>
    </source>
</evidence>
<name>A0ABU1XUG3_9GAMM</name>
<organism evidence="2 3">
    <name type="scientific">Luteimonas terrae</name>
    <dbReference type="NCBI Taxonomy" id="1530191"/>
    <lineage>
        <taxon>Bacteria</taxon>
        <taxon>Pseudomonadati</taxon>
        <taxon>Pseudomonadota</taxon>
        <taxon>Gammaproteobacteria</taxon>
        <taxon>Lysobacterales</taxon>
        <taxon>Lysobacteraceae</taxon>
        <taxon>Luteimonas</taxon>
    </lineage>
</organism>
<keyword evidence="3" id="KW-1185">Reference proteome</keyword>
<dbReference type="EMBL" id="JAVDWO010000003">
    <property type="protein sequence ID" value="MDR7192392.1"/>
    <property type="molecule type" value="Genomic_DNA"/>
</dbReference>
<proteinExistence type="predicted"/>
<sequence length="47" mass="5173">MSVPQTPDSMKKSQQDKAPPQKPEGEKPSKLSNDDVGDRAEERQGGY</sequence>
<dbReference type="Proteomes" id="UP001256588">
    <property type="component" value="Unassembled WGS sequence"/>
</dbReference>
<evidence type="ECO:0000313" key="2">
    <source>
        <dbReference type="EMBL" id="MDR7192392.1"/>
    </source>
</evidence>
<comment type="caution">
    <text evidence="2">The sequence shown here is derived from an EMBL/GenBank/DDBJ whole genome shotgun (WGS) entry which is preliminary data.</text>
</comment>
<evidence type="ECO:0000256" key="1">
    <source>
        <dbReference type="SAM" id="MobiDB-lite"/>
    </source>
</evidence>
<dbReference type="RefSeq" id="WP_310233416.1">
    <property type="nucleotide sequence ID" value="NZ_JAVDWO010000003.1"/>
</dbReference>
<gene>
    <name evidence="2" type="ORF">J2W68_001100</name>
</gene>
<reference evidence="2 3" key="1">
    <citation type="submission" date="2023-07" db="EMBL/GenBank/DDBJ databases">
        <title>Sorghum-associated microbial communities from plants grown in Nebraska, USA.</title>
        <authorList>
            <person name="Schachtman D."/>
        </authorList>
    </citation>
    <scope>NUCLEOTIDE SEQUENCE [LARGE SCALE GENOMIC DNA]</scope>
    <source>
        <strain evidence="2 3">4099</strain>
    </source>
</reference>